<dbReference type="InterPro" id="IPR008979">
    <property type="entry name" value="Galactose-bd-like_sf"/>
</dbReference>
<evidence type="ECO:0000313" key="5">
    <source>
        <dbReference type="Proteomes" id="UP000293995"/>
    </source>
</evidence>
<accession>A0A4V0YDG4</accession>
<dbReference type="PROSITE" id="PS51257">
    <property type="entry name" value="PROKAR_LIPOPROTEIN"/>
    <property type="match status" value="1"/>
</dbReference>
<feature type="signal peptide" evidence="2">
    <location>
        <begin position="1"/>
        <end position="24"/>
    </location>
</feature>
<reference evidence="4 5" key="1">
    <citation type="submission" date="2019-01" db="EMBL/GenBank/DDBJ databases">
        <title>Genome sequencing of strain DFW100M-13.</title>
        <authorList>
            <person name="Heo J."/>
            <person name="Kim S.-J."/>
            <person name="Kim J.-S."/>
            <person name="Hong S.-B."/>
            <person name="Kwon S.-W."/>
        </authorList>
    </citation>
    <scope>NUCLEOTIDE SEQUENCE [LARGE SCALE GENOMIC DNA]</scope>
    <source>
        <strain evidence="4 5">DFW100M-13</strain>
    </source>
</reference>
<feature type="domain" description="Asl1-like glycosyl hydrolase catalytic" evidence="3">
    <location>
        <begin position="402"/>
        <end position="543"/>
    </location>
</feature>
<dbReference type="InterPro" id="IPR017853">
    <property type="entry name" value="GH"/>
</dbReference>
<dbReference type="Gene3D" id="2.60.120.260">
    <property type="entry name" value="Galactose-binding domain-like"/>
    <property type="match status" value="1"/>
</dbReference>
<keyword evidence="2" id="KW-0732">Signal</keyword>
<dbReference type="Pfam" id="PF11790">
    <property type="entry name" value="Glyco_hydro_cc"/>
    <property type="match status" value="1"/>
</dbReference>
<dbReference type="InterPro" id="IPR051923">
    <property type="entry name" value="Glycosyl_Hydrolase_39"/>
</dbReference>
<dbReference type="Proteomes" id="UP000293995">
    <property type="component" value="Chromosome"/>
</dbReference>
<gene>
    <name evidence="4" type="ORF">ET475_11900</name>
</gene>
<evidence type="ECO:0000313" key="4">
    <source>
        <dbReference type="EMBL" id="QAY60621.1"/>
    </source>
</evidence>
<dbReference type="SUPFAM" id="SSF51445">
    <property type="entry name" value="(Trans)glycosidases"/>
    <property type="match status" value="1"/>
</dbReference>
<dbReference type="PANTHER" id="PTHR12631:SF10">
    <property type="entry name" value="BETA-XYLOSIDASE-LIKE PROTEIN-RELATED"/>
    <property type="match status" value="1"/>
</dbReference>
<proteinExistence type="predicted"/>
<evidence type="ECO:0000256" key="1">
    <source>
        <dbReference type="SAM" id="MobiDB-lite"/>
    </source>
</evidence>
<feature type="region of interest" description="Disordered" evidence="1">
    <location>
        <begin position="24"/>
        <end position="52"/>
    </location>
</feature>
<dbReference type="KEGG" id="mprt:ET475_11900"/>
<dbReference type="AlphaFoldDB" id="A0A4V0YDG4"/>
<protein>
    <recommendedName>
        <fullName evidence="3">Asl1-like glycosyl hydrolase catalytic domain-containing protein</fullName>
    </recommendedName>
</protein>
<dbReference type="GO" id="GO:0004553">
    <property type="term" value="F:hydrolase activity, hydrolyzing O-glycosyl compounds"/>
    <property type="evidence" value="ECO:0007669"/>
    <property type="project" value="TreeGrafter"/>
</dbReference>
<organism evidence="4 5">
    <name type="scientific">Microbacterium protaetiae</name>
    <dbReference type="NCBI Taxonomy" id="2509458"/>
    <lineage>
        <taxon>Bacteria</taxon>
        <taxon>Bacillati</taxon>
        <taxon>Actinomycetota</taxon>
        <taxon>Actinomycetes</taxon>
        <taxon>Micrococcales</taxon>
        <taxon>Microbacteriaceae</taxon>
        <taxon>Microbacterium</taxon>
    </lineage>
</organism>
<keyword evidence="5" id="KW-1185">Reference proteome</keyword>
<feature type="chain" id="PRO_5038357136" description="Asl1-like glycosyl hydrolase catalytic domain-containing protein" evidence="2">
    <location>
        <begin position="25"/>
        <end position="696"/>
    </location>
</feature>
<evidence type="ECO:0000259" key="3">
    <source>
        <dbReference type="Pfam" id="PF11790"/>
    </source>
</evidence>
<sequence>MPHRRARFLVALCALAATITGCTAVSTPSPKPTSATPTPTPTPTAEAAPQRQPTRVAAAAGSFENWSAASNHTVGEVGPAVGLATSGTVAAMVDAPVLASGGATVLSTTVALVAGSTYTFSAQMQPLTESLEAGALTATVSDTKIASPALPVSTWTEVTGSVTVPASAKKGELKIALSVPARRVMIDDVSLTAADGTQLVKNGSFEKVSGGALIDNTSLIMSTDYATVAVAAPAGAVQWKATRPDGTVTGQGTITASGSLSAIPLIGVPQGFYSLTVKDAKGHTATTPMGVVDTPAYDIPLDPRFGTTVHLKEEGSRGQARYAGMLGIGTIRSDVLWRLNETTRGTYSWDKRYESEFARAHASGLQLSAIVNYGNQVYGNPVVPTGPDEIAAYGKYAAAVASHYKPTSIEIFNEFNQERFNKNACGITADCYMALVKSVNKNVRAVDPKITLIGGATANYPSSWFDRLWSLGGLKYVDAMSFHPYQANSHPETVASLIADAHKVSANHNGGKALPVWITETGSSSKTGGRTPTNQGQFLMKILSSELAAGAASAMWYDLKNTTTNAADHEGNFGLYEYQSRQNTAALAPKPTAYDQALLIASLNGRASAGTVKPGKNVVAQAFGKDDSRVYVVWTTDAKPSTASLPASGPVDVVASDGSFTTIQPSAGKVSVTVPNVPVLVRPSTLDKEPATTTVK</sequence>
<feature type="compositionally biased region" description="Low complexity" evidence="1">
    <location>
        <begin position="24"/>
        <end position="49"/>
    </location>
</feature>
<dbReference type="EMBL" id="CP035494">
    <property type="protein sequence ID" value="QAY60621.1"/>
    <property type="molecule type" value="Genomic_DNA"/>
</dbReference>
<dbReference type="SUPFAM" id="SSF49785">
    <property type="entry name" value="Galactose-binding domain-like"/>
    <property type="match status" value="1"/>
</dbReference>
<dbReference type="RefSeq" id="WP_129390398.1">
    <property type="nucleotide sequence ID" value="NZ_CP035494.1"/>
</dbReference>
<dbReference type="InterPro" id="IPR024655">
    <property type="entry name" value="Asl1_glyco_hydro_catalytic"/>
</dbReference>
<dbReference type="OrthoDB" id="9776971at2"/>
<evidence type="ECO:0000256" key="2">
    <source>
        <dbReference type="SAM" id="SignalP"/>
    </source>
</evidence>
<dbReference type="Gene3D" id="3.20.20.80">
    <property type="entry name" value="Glycosidases"/>
    <property type="match status" value="1"/>
</dbReference>
<dbReference type="PANTHER" id="PTHR12631">
    <property type="entry name" value="ALPHA-L-IDURONIDASE"/>
    <property type="match status" value="1"/>
</dbReference>
<name>A0A4V0YDG4_9MICO</name>